<dbReference type="Proteomes" id="UP000017127">
    <property type="component" value="Unassembled WGS sequence"/>
</dbReference>
<dbReference type="InterPro" id="IPR029052">
    <property type="entry name" value="Metallo-depent_PP-like"/>
</dbReference>
<dbReference type="EMBL" id="AUZM01000014">
    <property type="protein sequence ID" value="ERT08122.1"/>
    <property type="molecule type" value="Genomic_DNA"/>
</dbReference>
<evidence type="ECO:0000313" key="4">
    <source>
        <dbReference type="Proteomes" id="UP000017127"/>
    </source>
</evidence>
<dbReference type="InterPro" id="IPR051918">
    <property type="entry name" value="STPP_CPPED1"/>
</dbReference>
<accession>U7QLG9</accession>
<dbReference type="Gene3D" id="3.60.21.10">
    <property type="match status" value="1"/>
</dbReference>
<gene>
    <name evidence="3" type="ORF">M595_1944</name>
</gene>
<feature type="domain" description="Calcineurin-like phosphoesterase" evidence="2">
    <location>
        <begin position="50"/>
        <end position="267"/>
    </location>
</feature>
<name>U7QLG9_9CYAN</name>
<dbReference type="InterPro" id="IPR004843">
    <property type="entry name" value="Calcineurin-like_PHP"/>
</dbReference>
<dbReference type="SUPFAM" id="SSF56300">
    <property type="entry name" value="Metallo-dependent phosphatases"/>
    <property type="match status" value="1"/>
</dbReference>
<protein>
    <submittedName>
        <fullName evidence="3">Calcineurin-like phosphoesterase family protein</fullName>
    </submittedName>
</protein>
<comment type="caution">
    <text evidence="3">The sequence shown here is derived from an EMBL/GenBank/DDBJ whole genome shotgun (WGS) entry which is preliminary data.</text>
</comment>
<dbReference type="OrthoDB" id="500534at2"/>
<dbReference type="PANTHER" id="PTHR43143">
    <property type="entry name" value="METALLOPHOSPHOESTERASE, CALCINEURIN SUPERFAMILY"/>
    <property type="match status" value="1"/>
</dbReference>
<dbReference type="AlphaFoldDB" id="U7QLG9"/>
<sequence length="523" mass="61102">MQFITDPPITHKIRQMKQRVRWQDSCIISHNIDQTRLVIDDQQGDNPEFSFLVVGDSGTGRHRGHSPQREIAQLLLKQSDYYPRFLLHTGDVVYLTGSAGYYPQNFIKPYREFLVGGDRYKQIAYDQMVFNLPFLPIPGNHDYYNLPLLYGLMAQLSWPVRHLLKSRIDFDVSWRGSETGEAYARAFLDYLQQFHNSPDLERHLDQYYTAETSTGRCLKYQPSQFTRLPNRYYTFCYGGIDFFALDSNTFNAPIPIPENQAGEEQRRQLLQRLRDLEQEKQELLVESNKLDPNNPEQSEQLDDNQAKLEQIDEMQFDIHKRLNAESNGEVDIEQLRWLKNRLIASWQNPEVRGRVLFFHHPPYVTEATKWEQAQTLAIRYHLRQVFNTVSQTIGEQAKERPIVDLVINGHAHCLEHLYTGDTGYADSHINWIVCGGSGYSLRRQKSEGPELYEEIENEPNPRLVAKSKLFIGRHGHGSKKRRPYSGLRIDVRSGQPPRFFVQPLVAERFHSKWHYPECEGFTI</sequence>
<reference evidence="3 4" key="1">
    <citation type="journal article" date="2013" name="Front. Microbiol.">
        <title>Comparative genomic analyses of the cyanobacterium, Lyngbya aestuarii BL J, a powerful hydrogen producer.</title>
        <authorList>
            <person name="Kothari A."/>
            <person name="Vaughn M."/>
            <person name="Garcia-Pichel F."/>
        </authorList>
    </citation>
    <scope>NUCLEOTIDE SEQUENCE [LARGE SCALE GENOMIC DNA]</scope>
    <source>
        <strain evidence="3 4">BL J</strain>
    </source>
</reference>
<dbReference type="RefSeq" id="WP_023065712.1">
    <property type="nucleotide sequence ID" value="NZ_AUZM01000014.1"/>
</dbReference>
<keyword evidence="4" id="KW-1185">Reference proteome</keyword>
<evidence type="ECO:0000313" key="3">
    <source>
        <dbReference type="EMBL" id="ERT08122.1"/>
    </source>
</evidence>
<feature type="coiled-coil region" evidence="1">
    <location>
        <begin position="259"/>
        <end position="286"/>
    </location>
</feature>
<organism evidence="3 4">
    <name type="scientific">Lyngbya aestuarii BL J</name>
    <dbReference type="NCBI Taxonomy" id="1348334"/>
    <lineage>
        <taxon>Bacteria</taxon>
        <taxon>Bacillati</taxon>
        <taxon>Cyanobacteriota</taxon>
        <taxon>Cyanophyceae</taxon>
        <taxon>Oscillatoriophycideae</taxon>
        <taxon>Oscillatoriales</taxon>
        <taxon>Microcoleaceae</taxon>
        <taxon>Lyngbya</taxon>
    </lineage>
</organism>
<keyword evidence="1" id="KW-0175">Coiled coil</keyword>
<proteinExistence type="predicted"/>
<evidence type="ECO:0000256" key="1">
    <source>
        <dbReference type="SAM" id="Coils"/>
    </source>
</evidence>
<dbReference type="PATRIC" id="fig|1348334.3.peg.1896"/>
<dbReference type="PANTHER" id="PTHR43143:SF1">
    <property type="entry name" value="SERINE_THREONINE-PROTEIN PHOSPHATASE CPPED1"/>
    <property type="match status" value="1"/>
</dbReference>
<evidence type="ECO:0000259" key="2">
    <source>
        <dbReference type="Pfam" id="PF00149"/>
    </source>
</evidence>
<dbReference type="GO" id="GO:0016787">
    <property type="term" value="F:hydrolase activity"/>
    <property type="evidence" value="ECO:0007669"/>
    <property type="project" value="InterPro"/>
</dbReference>
<dbReference type="Pfam" id="PF00149">
    <property type="entry name" value="Metallophos"/>
    <property type="match status" value="1"/>
</dbReference>